<proteinExistence type="predicted"/>
<name>A0ACB6FI53_9PLEO</name>
<comment type="caution">
    <text evidence="1">The sequence shown here is derived from an EMBL/GenBank/DDBJ whole genome shotgun (WGS) entry which is preliminary data.</text>
</comment>
<accession>A0ACB6FI53</accession>
<sequence>MNSVRAIQQLNKRELEAGINPEGSWHTDYRDTAFVYIGGLPFELSEGDIITIFSQYGEPVWIKLARDKETGKSRGFAWIKYEDQRSCDLAVDNLGGASIMDRIIRVDHARYKPKDDEDMRDNTMGELDLDPGHESDGGRRKRRKTESESGSDDDRPLLPEEIELGRLLEKLDEDDPMRDSMIKRQQEKVDDALKKLKKQKRDGSRMQGKTMSVTSGHGEGVEVATKARMTTVDIASQSHGTTRKIESVAIDRHELEIEARILETDAIDIEGASEEVQILKAMTQGDLGGNRRAHRCRIELVLLNI</sequence>
<gene>
    <name evidence="1" type="ORF">AG0111_0g7495</name>
</gene>
<reference evidence="1 2" key="1">
    <citation type="journal article" date="2019" name="bioRxiv">
        <title>Genomics, evolutionary history and diagnostics of the Alternaria alternata species group including apple and Asian pear pathotypes.</title>
        <authorList>
            <person name="Armitage A.D."/>
            <person name="Cockerton H.M."/>
            <person name="Sreenivasaprasad S."/>
            <person name="Woodhall J.W."/>
            <person name="Lane C.R."/>
            <person name="Harrison R.J."/>
            <person name="Clarkson J.P."/>
        </authorList>
    </citation>
    <scope>NUCLEOTIDE SEQUENCE [LARGE SCALE GENOMIC DNA]</scope>
    <source>
        <strain evidence="1 2">FERA 650</strain>
    </source>
</reference>
<dbReference type="EMBL" id="PDWZ02000007">
    <property type="protein sequence ID" value="KAB2104018.1"/>
    <property type="molecule type" value="Genomic_DNA"/>
</dbReference>
<organism evidence="1 2">
    <name type="scientific">Alternaria gaisen</name>
    <dbReference type="NCBI Taxonomy" id="167740"/>
    <lineage>
        <taxon>Eukaryota</taxon>
        <taxon>Fungi</taxon>
        <taxon>Dikarya</taxon>
        <taxon>Ascomycota</taxon>
        <taxon>Pezizomycotina</taxon>
        <taxon>Dothideomycetes</taxon>
        <taxon>Pleosporomycetidae</taxon>
        <taxon>Pleosporales</taxon>
        <taxon>Pleosporineae</taxon>
        <taxon>Pleosporaceae</taxon>
        <taxon>Alternaria</taxon>
        <taxon>Alternaria sect. Alternaria</taxon>
    </lineage>
</organism>
<evidence type="ECO:0000313" key="1">
    <source>
        <dbReference type="EMBL" id="KAB2104018.1"/>
    </source>
</evidence>
<keyword evidence="2" id="KW-1185">Reference proteome</keyword>
<dbReference type="Proteomes" id="UP000293547">
    <property type="component" value="Unassembled WGS sequence"/>
</dbReference>
<protein>
    <submittedName>
        <fullName evidence="1">Uncharacterized protein</fullName>
    </submittedName>
</protein>
<evidence type="ECO:0000313" key="2">
    <source>
        <dbReference type="Proteomes" id="UP000293547"/>
    </source>
</evidence>